<dbReference type="PROSITE" id="PS50887">
    <property type="entry name" value="GGDEF"/>
    <property type="match status" value="1"/>
</dbReference>
<gene>
    <name evidence="8" type="ORF">CWI81_09640</name>
</gene>
<dbReference type="SMART" id="SM00267">
    <property type="entry name" value="GGDEF"/>
    <property type="match status" value="1"/>
</dbReference>
<dbReference type="EC" id="2.7.7.65" evidence="2"/>
<protein>
    <recommendedName>
        <fullName evidence="2">diguanylate cyclase</fullName>
        <ecNumber evidence="2">2.7.7.65</ecNumber>
    </recommendedName>
</protein>
<dbReference type="Gene3D" id="2.60.40.10">
    <property type="entry name" value="Immunoglobulins"/>
    <property type="match status" value="1"/>
</dbReference>
<keyword evidence="9" id="KW-1185">Reference proteome</keyword>
<dbReference type="InterPro" id="IPR011123">
    <property type="entry name" value="Y_Y_Y"/>
</dbReference>
<dbReference type="PANTHER" id="PTHR45138:SF9">
    <property type="entry name" value="DIGUANYLATE CYCLASE DGCM-RELATED"/>
    <property type="match status" value="1"/>
</dbReference>
<organism evidence="8 9">
    <name type="scientific">Idiomarina seosinensis</name>
    <dbReference type="NCBI Taxonomy" id="281739"/>
    <lineage>
        <taxon>Bacteria</taxon>
        <taxon>Pseudomonadati</taxon>
        <taxon>Pseudomonadota</taxon>
        <taxon>Gammaproteobacteria</taxon>
        <taxon>Alteromonadales</taxon>
        <taxon>Idiomarinaceae</taxon>
        <taxon>Idiomarina</taxon>
    </lineage>
</organism>
<comment type="caution">
    <text evidence="8">The sequence shown here is derived from an EMBL/GenBank/DDBJ whole genome shotgun (WGS) entry which is preliminary data.</text>
</comment>
<dbReference type="InterPro" id="IPR013783">
    <property type="entry name" value="Ig-like_fold"/>
</dbReference>
<evidence type="ECO:0000313" key="9">
    <source>
        <dbReference type="Proteomes" id="UP000287908"/>
    </source>
</evidence>
<dbReference type="Proteomes" id="UP000287908">
    <property type="component" value="Unassembled WGS sequence"/>
</dbReference>
<proteinExistence type="predicted"/>
<dbReference type="GO" id="GO:0052621">
    <property type="term" value="F:diguanylate cyclase activity"/>
    <property type="evidence" value="ECO:0007669"/>
    <property type="project" value="UniProtKB-EC"/>
</dbReference>
<evidence type="ECO:0000256" key="3">
    <source>
        <dbReference type="ARBA" id="ARBA00034247"/>
    </source>
</evidence>
<keyword evidence="4" id="KW-0175">Coiled coil</keyword>
<dbReference type="Pfam" id="PF00990">
    <property type="entry name" value="GGDEF"/>
    <property type="match status" value="1"/>
</dbReference>
<evidence type="ECO:0000256" key="5">
    <source>
        <dbReference type="SAM" id="Phobius"/>
    </source>
</evidence>
<dbReference type="Gene3D" id="2.130.10.10">
    <property type="entry name" value="YVTN repeat-like/Quinoprotein amine dehydrogenase"/>
    <property type="match status" value="3"/>
</dbReference>
<dbReference type="InterPro" id="IPR015943">
    <property type="entry name" value="WD40/YVTN_repeat-like_dom_sf"/>
</dbReference>
<dbReference type="Pfam" id="PF07495">
    <property type="entry name" value="Y_Y_Y"/>
    <property type="match status" value="1"/>
</dbReference>
<evidence type="ECO:0000259" key="7">
    <source>
        <dbReference type="PROSITE" id="PS50887"/>
    </source>
</evidence>
<comment type="catalytic activity">
    <reaction evidence="3">
        <text>2 GTP = 3',3'-c-di-GMP + 2 diphosphate</text>
        <dbReference type="Rhea" id="RHEA:24898"/>
        <dbReference type="ChEBI" id="CHEBI:33019"/>
        <dbReference type="ChEBI" id="CHEBI:37565"/>
        <dbReference type="ChEBI" id="CHEBI:58805"/>
        <dbReference type="EC" id="2.7.7.65"/>
    </reaction>
</comment>
<dbReference type="InterPro" id="IPR029787">
    <property type="entry name" value="Nucleotide_cyclase"/>
</dbReference>
<dbReference type="AlphaFoldDB" id="A0A432ZB92"/>
<sequence length="992" mass="111033">MKKYFIALTIFVFTSLVANASTHIQQKEFSRVAQNMAERQASVYQLALDDHGLLWLATDTDGILRYNGQQFTRWTSTILPSVDAPDFSKLLIDGNMIWAATWGHGLAAWNSKTQQAFQFKKSDDARGLKNDRVQTLFKDSSGRLWVGSLDGLQYIDANETVTQSLAFKFLDQQHPLNNLRIWWITESSSALWVATSQGVFKISPELTTWKQYFIDPKNIGQNRTNEVRTIKQIDNTLWAGTDQGLFYFDAEADAFKPVTFSSDNAPPSLRVNDIVYEHSNVLSSSLWVGASEGLYRVDTKAKTFIKKDDQWTDLKNIDIRSLQFDQTGTLWIGTRGQGLFQGISIYTNFFNPLAATEGQAGPEPIDNPIQAVHYSDNNDLWLASSEGIYKREATSQSWHFFPFSKEHAVRDVNVLLTDSQDNLWVGTNEELFKTDTKYPKLEPFTGIKDQLGLEENTVTAIHELADGAILIGLWGQGIVRYELSSQVFSWQDRTFGELRGDQAYSIVTVENSGVYSATRYSGLLNLTKPSAAEGPFNDTTLLCADSFAPNTVWLCSDSGLWMYDTKTGKTEQFTEADGLPSNRVLGLAEDTMGSLWVITSHGLARLDLATNKIITLGEAEGLSTSSFLEHSIDSSAVDEVTVGSMDGARSFSPSQIEIREVASNIALTAIALDNEDVTQQFALASKRLELPEGYQTLTLSFSVTDFRAPDKNAIRYQLAGVTDQWSDWSNNLSLNFSALSPGVYQLRVQGRNSQGIESAEPLTLSLVVAAPWWYSFWVLLVAILLFILFIYFVIRLRTKTLERANRNLENEIALRTRELKVANGKLQKLSETDPLTGLLNRRGFETSFQRLLKQHKRDNKPLSVLLIDVDHFKKFNDEYGHDVGDRALEAVSQAISDCVRDQDLVARWGGEEFTLALPGLSIQQAERAAQRLREAIANQTLEHQGTSLTITATIGVSSFTEHEDNLETWIKAADEALYEGKEQGRNTVVTNC</sequence>
<feature type="domain" description="GGDEF" evidence="7">
    <location>
        <begin position="860"/>
        <end position="992"/>
    </location>
</feature>
<dbReference type="RefSeq" id="WP_126785106.1">
    <property type="nucleotide sequence ID" value="NZ_PIQF01000003.1"/>
</dbReference>
<dbReference type="InterPro" id="IPR011110">
    <property type="entry name" value="Reg_prop"/>
</dbReference>
<evidence type="ECO:0000256" key="1">
    <source>
        <dbReference type="ARBA" id="ARBA00001946"/>
    </source>
</evidence>
<name>A0A432ZB92_9GAMM</name>
<dbReference type="EMBL" id="PIQF01000003">
    <property type="protein sequence ID" value="RUO75233.1"/>
    <property type="molecule type" value="Genomic_DNA"/>
</dbReference>
<evidence type="ECO:0000256" key="4">
    <source>
        <dbReference type="SAM" id="Coils"/>
    </source>
</evidence>
<dbReference type="CDD" id="cd01949">
    <property type="entry name" value="GGDEF"/>
    <property type="match status" value="1"/>
</dbReference>
<keyword evidence="5" id="KW-0472">Membrane</keyword>
<keyword evidence="5" id="KW-0812">Transmembrane</keyword>
<accession>A0A432ZB92</accession>
<feature type="coiled-coil region" evidence="4">
    <location>
        <begin position="798"/>
        <end position="825"/>
    </location>
</feature>
<dbReference type="SUPFAM" id="SSF63829">
    <property type="entry name" value="Calcium-dependent phosphotriesterase"/>
    <property type="match status" value="3"/>
</dbReference>
<keyword evidence="6" id="KW-0732">Signal</keyword>
<dbReference type="NCBIfam" id="TIGR00254">
    <property type="entry name" value="GGDEF"/>
    <property type="match status" value="1"/>
</dbReference>
<keyword evidence="5" id="KW-1133">Transmembrane helix</keyword>
<dbReference type="InterPro" id="IPR050469">
    <property type="entry name" value="Diguanylate_Cyclase"/>
</dbReference>
<evidence type="ECO:0000256" key="6">
    <source>
        <dbReference type="SAM" id="SignalP"/>
    </source>
</evidence>
<feature type="transmembrane region" description="Helical" evidence="5">
    <location>
        <begin position="772"/>
        <end position="794"/>
    </location>
</feature>
<dbReference type="PANTHER" id="PTHR45138">
    <property type="entry name" value="REGULATORY COMPONENTS OF SENSORY TRANSDUCTION SYSTEM"/>
    <property type="match status" value="1"/>
</dbReference>
<dbReference type="Gene3D" id="3.30.70.270">
    <property type="match status" value="1"/>
</dbReference>
<dbReference type="InterPro" id="IPR043128">
    <property type="entry name" value="Rev_trsase/Diguanyl_cyclase"/>
</dbReference>
<feature type="signal peptide" evidence="6">
    <location>
        <begin position="1"/>
        <end position="20"/>
    </location>
</feature>
<dbReference type="OrthoDB" id="9772100at2"/>
<comment type="cofactor">
    <cofactor evidence="1">
        <name>Mg(2+)</name>
        <dbReference type="ChEBI" id="CHEBI:18420"/>
    </cofactor>
</comment>
<evidence type="ECO:0000256" key="2">
    <source>
        <dbReference type="ARBA" id="ARBA00012528"/>
    </source>
</evidence>
<reference evidence="8 9" key="1">
    <citation type="journal article" date="2011" name="Front. Microbiol.">
        <title>Genomic signatures of strain selection and enhancement in Bacillus atrophaeus var. globigii, a historical biowarfare simulant.</title>
        <authorList>
            <person name="Gibbons H.S."/>
            <person name="Broomall S.M."/>
            <person name="McNew L.A."/>
            <person name="Daligault H."/>
            <person name="Chapman C."/>
            <person name="Bruce D."/>
            <person name="Karavis M."/>
            <person name="Krepps M."/>
            <person name="McGregor P.A."/>
            <person name="Hong C."/>
            <person name="Park K.H."/>
            <person name="Akmal A."/>
            <person name="Feldman A."/>
            <person name="Lin J.S."/>
            <person name="Chang W.E."/>
            <person name="Higgs B.W."/>
            <person name="Demirev P."/>
            <person name="Lindquist J."/>
            <person name="Liem A."/>
            <person name="Fochler E."/>
            <person name="Read T.D."/>
            <person name="Tapia R."/>
            <person name="Johnson S."/>
            <person name="Bishop-Lilly K.A."/>
            <person name="Detter C."/>
            <person name="Han C."/>
            <person name="Sozhamannan S."/>
            <person name="Rosenzweig C.N."/>
            <person name="Skowronski E.W."/>
        </authorList>
    </citation>
    <scope>NUCLEOTIDE SEQUENCE [LARGE SCALE GENOMIC DNA]</scope>
    <source>
        <strain evidence="8 9">CL-SP19</strain>
    </source>
</reference>
<feature type="chain" id="PRO_5019118634" description="diguanylate cyclase" evidence="6">
    <location>
        <begin position="21"/>
        <end position="992"/>
    </location>
</feature>
<dbReference type="InterPro" id="IPR000160">
    <property type="entry name" value="GGDEF_dom"/>
</dbReference>
<evidence type="ECO:0000313" key="8">
    <source>
        <dbReference type="EMBL" id="RUO75233.1"/>
    </source>
</evidence>
<dbReference type="Pfam" id="PF07494">
    <property type="entry name" value="Reg_prop"/>
    <property type="match status" value="1"/>
</dbReference>
<dbReference type="SUPFAM" id="SSF55073">
    <property type="entry name" value="Nucleotide cyclase"/>
    <property type="match status" value="1"/>
</dbReference>
<dbReference type="FunFam" id="3.30.70.270:FF:000001">
    <property type="entry name" value="Diguanylate cyclase domain protein"/>
    <property type="match status" value="1"/>
</dbReference>